<keyword evidence="5" id="KW-0378">Hydrolase</keyword>
<dbReference type="Pfam" id="PF00300">
    <property type="entry name" value="His_Phos_1"/>
    <property type="match status" value="1"/>
</dbReference>
<comment type="caution">
    <text evidence="14">The sequence shown here is derived from an EMBL/GenBank/DDBJ whole genome shotgun (WGS) entry which is preliminary data.</text>
</comment>
<organism evidence="14">
    <name type="scientific">Talaromyces marneffei PM1</name>
    <dbReference type="NCBI Taxonomy" id="1077442"/>
    <lineage>
        <taxon>Eukaryota</taxon>
        <taxon>Fungi</taxon>
        <taxon>Dikarya</taxon>
        <taxon>Ascomycota</taxon>
        <taxon>Pezizomycotina</taxon>
        <taxon>Eurotiomycetes</taxon>
        <taxon>Eurotiomycetidae</taxon>
        <taxon>Eurotiales</taxon>
        <taxon>Trichocomaceae</taxon>
        <taxon>Talaromyces</taxon>
        <taxon>Talaromyces sect. Talaromyces</taxon>
    </lineage>
</organism>
<accession>A0A093XCS5</accession>
<protein>
    <recommendedName>
        <fullName evidence="3">fructose-2,6-bisphosphate 2-phosphatase</fullName>
        <ecNumber evidence="3">3.1.3.46</ecNumber>
    </recommendedName>
</protein>
<dbReference type="GO" id="GO:0006914">
    <property type="term" value="P:autophagy"/>
    <property type="evidence" value="ECO:0007669"/>
    <property type="project" value="TreeGrafter"/>
</dbReference>
<dbReference type="GO" id="GO:0004331">
    <property type="term" value="F:fructose-2,6-bisphosphate 2-phosphatase activity"/>
    <property type="evidence" value="ECO:0007669"/>
    <property type="project" value="UniProtKB-EC"/>
</dbReference>
<dbReference type="EC" id="3.1.3.46" evidence="3"/>
<evidence type="ECO:0000256" key="7">
    <source>
        <dbReference type="ARBA" id="ARBA00023136"/>
    </source>
</evidence>
<comment type="subcellular location">
    <subcellularLocation>
        <location evidence="1">Endomembrane system</location>
        <topology evidence="1">Peripheral membrane protein</topology>
    </subcellularLocation>
</comment>
<dbReference type="Pfam" id="PF01591">
    <property type="entry name" value="6PF2K"/>
    <property type="match status" value="1"/>
</dbReference>
<comment type="similarity">
    <text evidence="8">Belongs to the VAM6/VPS39 family.</text>
</comment>
<evidence type="ECO:0000256" key="1">
    <source>
        <dbReference type="ARBA" id="ARBA00004184"/>
    </source>
</evidence>
<dbReference type="Gene3D" id="3.40.50.1240">
    <property type="entry name" value="Phosphoglycerate mutase-like"/>
    <property type="match status" value="1"/>
</dbReference>
<evidence type="ECO:0000256" key="12">
    <source>
        <dbReference type="SAM" id="MobiDB-lite"/>
    </source>
</evidence>
<dbReference type="Pfam" id="PF00780">
    <property type="entry name" value="CNH"/>
    <property type="match status" value="1"/>
</dbReference>
<proteinExistence type="inferred from homology"/>
<dbReference type="InterPro" id="IPR000547">
    <property type="entry name" value="Clathrin_H-chain/VPS_repeat"/>
</dbReference>
<dbReference type="FunFam" id="3.40.50.300:FF:000644">
    <property type="entry name" value="GpmB, Fructose-2,6-bisphosphatase"/>
    <property type="match status" value="1"/>
</dbReference>
<keyword evidence="4" id="KW-0547">Nucleotide-binding</keyword>
<dbReference type="GO" id="GO:0006000">
    <property type="term" value="P:fructose metabolic process"/>
    <property type="evidence" value="ECO:0007669"/>
    <property type="project" value="InterPro"/>
</dbReference>
<dbReference type="GO" id="GO:0012505">
    <property type="term" value="C:endomembrane system"/>
    <property type="evidence" value="ECO:0007669"/>
    <property type="project" value="UniProtKB-SubCell"/>
</dbReference>
<feature type="domain" description="CNH" evidence="13">
    <location>
        <begin position="471"/>
        <end position="807"/>
    </location>
</feature>
<dbReference type="HOGENOM" id="CLU_004190_1_0_1"/>
<dbReference type="InterPro" id="IPR029033">
    <property type="entry name" value="His_PPase_superfam"/>
</dbReference>
<dbReference type="GO" id="GO:0000329">
    <property type="term" value="C:fungal-type vacuole membrane"/>
    <property type="evidence" value="ECO:0007669"/>
    <property type="project" value="TreeGrafter"/>
</dbReference>
<evidence type="ECO:0000256" key="10">
    <source>
        <dbReference type="PIRSR" id="PIRSR613078-2"/>
    </source>
</evidence>
<feature type="active site" description="Tele-phosphohistidine intermediate" evidence="9">
    <location>
        <position position="215"/>
    </location>
</feature>
<evidence type="ECO:0000256" key="3">
    <source>
        <dbReference type="ARBA" id="ARBA00013067"/>
    </source>
</evidence>
<evidence type="ECO:0000256" key="9">
    <source>
        <dbReference type="PIRSR" id="PIRSR613078-1"/>
    </source>
</evidence>
<dbReference type="GO" id="GO:0005524">
    <property type="term" value="F:ATP binding"/>
    <property type="evidence" value="ECO:0007669"/>
    <property type="project" value="UniProtKB-KW"/>
</dbReference>
<dbReference type="Gene3D" id="3.40.50.300">
    <property type="entry name" value="P-loop containing nucleotide triphosphate hydrolases"/>
    <property type="match status" value="1"/>
</dbReference>
<dbReference type="FunFam" id="3.40.50.1240:FF:000005">
    <property type="entry name" value="GpmB, Fructose-2,6-bisphosphatase"/>
    <property type="match status" value="1"/>
</dbReference>
<dbReference type="GO" id="GO:0003873">
    <property type="term" value="F:6-phosphofructo-2-kinase activity"/>
    <property type="evidence" value="ECO:0007669"/>
    <property type="project" value="InterPro"/>
</dbReference>
<dbReference type="InterPro" id="IPR001345">
    <property type="entry name" value="PG/BPGM_mutase_AS"/>
</dbReference>
<dbReference type="InterPro" id="IPR019452">
    <property type="entry name" value="VPS39/TGF_beta_rcpt-assoc_1"/>
</dbReference>
<evidence type="ECO:0000256" key="4">
    <source>
        <dbReference type="ARBA" id="ARBA00022741"/>
    </source>
</evidence>
<sequence>MCCYGRVARPGQESHCRESSAIPRLGRNFRAHIQCWNVPSKISPHPVANFFDPHNSEGEKMRRAAAEAAVSDMLKWFKESNGVVGIFDATNSTKQRRAWIHKTCTEAGIETLFVESSCDDEDIIMNNILEVKTTSPDYEGQDPEIAAQDFRNRIRNYEKVYETIDDDEKAYTYVKLINVGSTVIINQIKDYLSSRLVYYIQNLHIKPRSIWLSRHGESEYNLTGKIGGDSDISTRGEAYARALPGLLKQSGVPPGTKLTIWTSTLKRTIQTARHLAAETGYDKLEWKALDELDSGVCDGLTYEEIAEKYPEDFAARDEDKYNYRYRGGESYRDVVIRLEPIIMELERSENIMIVTHQAVLRCIYSYFHNMSQEQSPWMEVPLHTLIKLTPRAYGTEEQRSKLISQLCLRGEARDPRPSIKSQPKSGPLFCIASTSTNTACNGVTPWLPLSTRTMLSAFKPRPLVELKQRDKSKIESILAYGDRLLVGLNNGSLRVYRVNEAVNEHAGNGEGNRNGHTPNPVAKDESQQQQQQEASTVNLVDLLREQEKFTRYKAEQLAFIKEANILVVLSGGYVSLHDLQSYELQEQLAKTKGASTFAVTSNVINDVETDLPSIVSRLAVAVKRKILLWTWKDMELAPDVTEITLVSGIKTLTWISSTKLIVGLGSNYVLVNIETKELSDIVGPGSIGGGPGQESSRLGGVGVASMSYIGMGGMVPKPLATRLSEGQVLLAKDINTHFIDIDGKSLGKRQIPWTTAPEALGYSYPYLLALQEPSKGTLEVRNPDTLSLLQSISLPSASLLHMPHPNISLAHAGKGFLVASDRVIWRMESLSYDDQIDALIENGYLDEAISLLNMLEDALLKDKAGRLREAQFQKAQKLFDLRKYRDSLDLFAEVSVPPEVVIKLYPKVIAGVLSTLEEDSDQTDEEEPTTPKGQNGLQTDTDGPAVDVASPAKASIYAPSLTSFLRTKGDEGSDDGSVRGKSSEILETDKKLVRELQGYLADVRRRFQRFINPDGTLRTESFHQDGANDEFLQSVRMLLGLSQDAEDVEFGDRLRESAKLVDTTLFRAHMYATPSLAGSLFRIANFCDPDVVMEKLEEHGRDTELIDFYYGKKMHRRALELLLKFGQAEVKDEEEEEEENPTLAQLRGPKRTIAYLQHLSPEYTDLILEFAEWPLREEPELGMDVFLADTENAETLPRHQVEEFLEKIDVALAIRYLEHVIDELNDLSPDLHQRLLHLYLERLKSYEKTCEEDEETYTLWQAKFLEFLKSSSQYSPAKMLNLLPREDPNFYEARAIVFSKMGQHRQALEIYVFKLKEHEKAEEYCNHIHITEETSAAEVAPSQRLAPTDADNTKPTIYLTLLSLYLSPPHDYKPQYGPALDILAKHGSRLPANSTLDLIPEDIAVRELEFYFRNRIRAASSIVNEARIVANLQKVQNIKTQAQLLVGEGLPNENKARSRHVTITDDRACGICYKRLGGSVISVFPEYVIPSFISGAQIE</sequence>
<feature type="region of interest" description="Disordered" evidence="12">
    <location>
        <begin position="917"/>
        <end position="945"/>
    </location>
</feature>
<gene>
    <name evidence="14" type="ORF">GQ26_0390490</name>
</gene>
<dbReference type="Pfam" id="PF10366">
    <property type="entry name" value="Vps39_1"/>
    <property type="match status" value="1"/>
</dbReference>
<dbReference type="InterPro" id="IPR013078">
    <property type="entry name" value="His_Pase_superF_clade-1"/>
</dbReference>
<dbReference type="PRINTS" id="PR00991">
    <property type="entry name" value="6PFRUCTKNASE"/>
</dbReference>
<dbReference type="InterPro" id="IPR001180">
    <property type="entry name" value="CNH_dom"/>
</dbReference>
<reference key="1">
    <citation type="journal article" date="2014" name="PLoS Genet.">
        <title>Signature Gene Expression Reveals Novel Clues to the Molecular Mechanisms of Dimorphic Transition in Penicillium marneffei.</title>
        <authorList>
            <person name="Yang E."/>
            <person name="Wang G."/>
            <person name="Cai J."/>
            <person name="Woo P.C."/>
            <person name="Lau S.K."/>
            <person name="Yuen K.-Y."/>
            <person name="Chow W.-N."/>
            <person name="Lin X."/>
        </authorList>
    </citation>
    <scope>NUCLEOTIDE SEQUENCE [LARGE SCALE GENOMIC DNA]</scope>
    <source>
        <strain>PM1</strain>
    </source>
</reference>
<feature type="compositionally biased region" description="Polar residues" evidence="12">
    <location>
        <begin position="931"/>
        <end position="941"/>
    </location>
</feature>
<feature type="binding site" evidence="10">
    <location>
        <position position="267"/>
    </location>
    <ligand>
        <name>substrate</name>
    </ligand>
</feature>
<comment type="similarity">
    <text evidence="2">In the C-terminal section; belongs to the phosphoglycerate mutase family.</text>
</comment>
<keyword evidence="6" id="KW-0067">ATP-binding</keyword>
<dbReference type="InterPro" id="IPR013079">
    <property type="entry name" value="6Phosfructo_kin"/>
</dbReference>
<dbReference type="PROSITE" id="PS50219">
    <property type="entry name" value="CNH"/>
    <property type="match status" value="1"/>
</dbReference>
<evidence type="ECO:0000256" key="6">
    <source>
        <dbReference type="ARBA" id="ARBA00022840"/>
    </source>
</evidence>
<evidence type="ECO:0000313" key="14">
    <source>
        <dbReference type="EMBL" id="KFX42983.1"/>
    </source>
</evidence>
<evidence type="ECO:0000256" key="2">
    <source>
        <dbReference type="ARBA" id="ARBA00008408"/>
    </source>
</evidence>
<dbReference type="PROSITE" id="PS00175">
    <property type="entry name" value="PG_MUTASE"/>
    <property type="match status" value="1"/>
</dbReference>
<dbReference type="InterPro" id="IPR003094">
    <property type="entry name" value="6Pfruct_kin"/>
</dbReference>
<feature type="region of interest" description="Disordered" evidence="12">
    <location>
        <begin position="504"/>
        <end position="530"/>
    </location>
</feature>
<dbReference type="InterPro" id="IPR027417">
    <property type="entry name" value="P-loop_NTPase"/>
</dbReference>
<dbReference type="InterPro" id="IPR019453">
    <property type="entry name" value="VPS39/TGFA1_Znf"/>
</dbReference>
<name>A0A093XCS5_TALMA</name>
<evidence type="ECO:0000256" key="5">
    <source>
        <dbReference type="ARBA" id="ARBA00022801"/>
    </source>
</evidence>
<dbReference type="GO" id="GO:0006886">
    <property type="term" value="P:intracellular protein transport"/>
    <property type="evidence" value="ECO:0007669"/>
    <property type="project" value="UniProtKB-UniRule"/>
</dbReference>
<dbReference type="CDD" id="cd07067">
    <property type="entry name" value="HP_PGM_like"/>
    <property type="match status" value="1"/>
</dbReference>
<dbReference type="SUPFAM" id="SSF53254">
    <property type="entry name" value="Phosphoglycerate mutase-like"/>
    <property type="match status" value="1"/>
</dbReference>
<keyword evidence="7" id="KW-0472">Membrane</keyword>
<dbReference type="PANTHER" id="PTHR12894">
    <property type="entry name" value="CNH DOMAIN CONTAINING"/>
    <property type="match status" value="1"/>
</dbReference>
<feature type="active site" description="Proton donor/acceptor" evidence="9">
    <location>
        <position position="291"/>
    </location>
</feature>
<dbReference type="GO" id="GO:0006003">
    <property type="term" value="P:fructose 2,6-bisphosphate metabolic process"/>
    <property type="evidence" value="ECO:0007669"/>
    <property type="project" value="InterPro"/>
</dbReference>
<dbReference type="PROSITE" id="PS50236">
    <property type="entry name" value="CHCR"/>
    <property type="match status" value="1"/>
</dbReference>
<dbReference type="SMART" id="SM00855">
    <property type="entry name" value="PGAM"/>
    <property type="match status" value="1"/>
</dbReference>
<feature type="compositionally biased region" description="Acidic residues" evidence="12">
    <location>
        <begin position="917"/>
        <end position="928"/>
    </location>
</feature>
<dbReference type="EMBL" id="JPOX01000039">
    <property type="protein sequence ID" value="KFX42983.1"/>
    <property type="molecule type" value="Genomic_DNA"/>
</dbReference>
<reference evidence="14" key="2">
    <citation type="journal article" date="2014" name="PLoS Genet.">
        <title>Signature gene expression reveals novel clues to the molecular mechanisms of dimorphic transition in Penicillium marneffei.</title>
        <authorList>
            <person name="Yang E."/>
            <person name="Wang G."/>
            <person name="Cai J."/>
            <person name="Woo P.C."/>
            <person name="Lau S.K."/>
            <person name="Yuen K.-Y."/>
            <person name="Chow W.-N."/>
            <person name="Lin X."/>
        </authorList>
    </citation>
    <scope>NUCLEOTIDE SEQUENCE</scope>
    <source>
        <strain evidence="14">PM1</strain>
    </source>
</reference>
<dbReference type="GO" id="GO:0034058">
    <property type="term" value="P:endosomal vesicle fusion"/>
    <property type="evidence" value="ECO:0007669"/>
    <property type="project" value="TreeGrafter"/>
</dbReference>
<dbReference type="SUPFAM" id="SSF52540">
    <property type="entry name" value="P-loop containing nucleoside triphosphate hydrolases"/>
    <property type="match status" value="1"/>
</dbReference>
<feature type="repeat" description="CHCR" evidence="11">
    <location>
        <begin position="1189"/>
        <end position="1352"/>
    </location>
</feature>
<dbReference type="Pfam" id="PF10367">
    <property type="entry name" value="zf-Vps39_C"/>
    <property type="match status" value="1"/>
</dbReference>
<evidence type="ECO:0000259" key="13">
    <source>
        <dbReference type="PROSITE" id="PS50219"/>
    </source>
</evidence>
<feature type="binding site" evidence="10">
    <location>
        <begin position="214"/>
        <end position="221"/>
    </location>
    <ligand>
        <name>substrate</name>
    </ligand>
</feature>
<dbReference type="InterPro" id="IPR032914">
    <property type="entry name" value="Vam6/VPS39/TRAP1"/>
</dbReference>
<evidence type="ECO:0000256" key="8">
    <source>
        <dbReference type="ARBA" id="ARBA00038201"/>
    </source>
</evidence>
<dbReference type="PANTHER" id="PTHR12894:SF49">
    <property type="entry name" value="VAM6_VPS39-LIKE PROTEIN"/>
    <property type="match status" value="1"/>
</dbReference>
<dbReference type="eggNOG" id="KOG2063">
    <property type="taxonomic scope" value="Eukaryota"/>
</dbReference>
<evidence type="ECO:0000256" key="11">
    <source>
        <dbReference type="PROSITE-ProRule" id="PRU01006"/>
    </source>
</evidence>